<evidence type="ECO:0000256" key="5">
    <source>
        <dbReference type="ARBA" id="ARBA00023002"/>
    </source>
</evidence>
<dbReference type="PANTHER" id="PTHR43884">
    <property type="entry name" value="ACYL-COA DEHYDROGENASE"/>
    <property type="match status" value="1"/>
</dbReference>
<comment type="caution">
    <text evidence="11">The sequence shown here is derived from an EMBL/GenBank/DDBJ whole genome shotgun (WGS) entry which is preliminary data.</text>
</comment>
<feature type="domain" description="Acyl-CoA oxidase/dehydrogenase middle" evidence="9">
    <location>
        <begin position="134"/>
        <end position="229"/>
    </location>
</feature>
<evidence type="ECO:0000256" key="3">
    <source>
        <dbReference type="ARBA" id="ARBA00022630"/>
    </source>
</evidence>
<feature type="domain" description="Acyl-CoA dehydrogenase/oxidase N-terminal" evidence="10">
    <location>
        <begin position="19"/>
        <end position="130"/>
    </location>
</feature>
<reference evidence="11 12" key="1">
    <citation type="journal article" date="2016" name="Genome Announc.">
        <title>Draft Genome Sequences of Five Rapidly Growing Mycobacterium Species, M. thermoresistibile, M. fortuitum subsp. acetamidolyticum, M. canariasense, M. brisbanense, and M. novocastrense.</title>
        <authorList>
            <person name="Katahira K."/>
            <person name="Ogura Y."/>
            <person name="Gotoh Y."/>
            <person name="Hayashi T."/>
        </authorList>
    </citation>
    <scope>NUCLEOTIDE SEQUENCE [LARGE SCALE GENOMIC DNA]</scope>
    <source>
        <strain evidence="11 12">JCM6362</strain>
    </source>
</reference>
<dbReference type="GO" id="GO:0003995">
    <property type="term" value="F:acyl-CoA dehydrogenase activity"/>
    <property type="evidence" value="ECO:0007669"/>
    <property type="project" value="InterPro"/>
</dbReference>
<dbReference type="Pfam" id="PF02771">
    <property type="entry name" value="Acyl-CoA_dh_N"/>
    <property type="match status" value="1"/>
</dbReference>
<protein>
    <submittedName>
        <fullName evidence="11">Acyl-CoA dehydrogenase fadE20</fullName>
    </submittedName>
</protein>
<dbReference type="InterPro" id="IPR046373">
    <property type="entry name" value="Acyl-CoA_Oxase/DH_mid-dom_sf"/>
</dbReference>
<keyword evidence="4 7" id="KW-0274">FAD</keyword>
<dbReference type="STRING" id="1797.RMCT_2138"/>
<comment type="similarity">
    <text evidence="2 7">Belongs to the acyl-CoA dehydrogenase family.</text>
</comment>
<dbReference type="InterPro" id="IPR006091">
    <property type="entry name" value="Acyl-CoA_Oxase/DH_mid-dom"/>
</dbReference>
<evidence type="ECO:0000256" key="1">
    <source>
        <dbReference type="ARBA" id="ARBA00001974"/>
    </source>
</evidence>
<accession>A0A100XER4</accession>
<evidence type="ECO:0000259" key="9">
    <source>
        <dbReference type="Pfam" id="PF02770"/>
    </source>
</evidence>
<dbReference type="InterPro" id="IPR036250">
    <property type="entry name" value="AcylCo_DH-like_C"/>
</dbReference>
<dbReference type="FunFam" id="1.10.540.10:FF:000009">
    <property type="entry name" value="Probable acyl-CoA dehydrogenase"/>
    <property type="match status" value="1"/>
</dbReference>
<evidence type="ECO:0000313" key="12">
    <source>
        <dbReference type="Proteomes" id="UP000069654"/>
    </source>
</evidence>
<comment type="catalytic activity">
    <reaction evidence="6">
        <text>a 2,3-saturated acyl-CoA + A = a 2,3-dehydroacyl-CoA + AH2</text>
        <dbReference type="Rhea" id="RHEA:48608"/>
        <dbReference type="ChEBI" id="CHEBI:13193"/>
        <dbReference type="ChEBI" id="CHEBI:17499"/>
        <dbReference type="ChEBI" id="CHEBI:60015"/>
        <dbReference type="ChEBI" id="CHEBI:65111"/>
    </reaction>
</comment>
<dbReference type="SUPFAM" id="SSF47203">
    <property type="entry name" value="Acyl-CoA dehydrogenase C-terminal domain-like"/>
    <property type="match status" value="1"/>
</dbReference>
<dbReference type="FunFam" id="2.40.110.10:FF:000002">
    <property type="entry name" value="Acyl-CoA dehydrogenase fadE12"/>
    <property type="match status" value="1"/>
</dbReference>
<dbReference type="SUPFAM" id="SSF56645">
    <property type="entry name" value="Acyl-CoA dehydrogenase NM domain-like"/>
    <property type="match status" value="1"/>
</dbReference>
<evidence type="ECO:0000256" key="6">
    <source>
        <dbReference type="ARBA" id="ARBA00052546"/>
    </source>
</evidence>
<dbReference type="Pfam" id="PF00441">
    <property type="entry name" value="Acyl-CoA_dh_1"/>
    <property type="match status" value="1"/>
</dbReference>
<sequence>MSGIDTGRAVFYDRTLFEPEHEMFRDSYRTFLKRSVAPYHQQWEIDGIVDRGVWLEAGKQGFLGMGVPEEHGGGGVADFRYNAIVTEETTAAGFSGLGFALHNDMVAPYLLRLATAEQKQRWLPRFCSGECITALAMTEPGAGSDLQGIRTRAVRDGDGWVLNGSKTFITNGINADLVIVFAQTDPDKGSMGYSLLVVERGMAGFERGRRLDKIGMTGQDTAELSFTDVRVPAENLLGKVGKGLLYLMQNLPQERLSIAVMSAAAMAATLESTLEYVQQRKAFGRPIGSFQNSRFVLAELATEATAIRIMVDEFVRLHDAGKLTAEQAAMAKWFATEAFVRLADRCLQLHGGYGYMREYPIAKSYLDARVQTIYGGTTEIMKEIIGRRLCT</sequence>
<dbReference type="Gene3D" id="1.20.140.10">
    <property type="entry name" value="Butyryl-CoA Dehydrogenase, subunit A, domain 3"/>
    <property type="match status" value="1"/>
</dbReference>
<evidence type="ECO:0000256" key="7">
    <source>
        <dbReference type="RuleBase" id="RU362125"/>
    </source>
</evidence>
<dbReference type="Gene3D" id="2.40.110.10">
    <property type="entry name" value="Butyryl-CoA Dehydrogenase, subunit A, domain 2"/>
    <property type="match status" value="1"/>
</dbReference>
<dbReference type="FunFam" id="1.20.140.10:FF:000001">
    <property type="entry name" value="Acyl-CoA dehydrogenase"/>
    <property type="match status" value="1"/>
</dbReference>
<evidence type="ECO:0000259" key="10">
    <source>
        <dbReference type="Pfam" id="PF02771"/>
    </source>
</evidence>
<dbReference type="InterPro" id="IPR037069">
    <property type="entry name" value="AcylCoA_DH/ox_N_sf"/>
</dbReference>
<dbReference type="Proteomes" id="UP000069654">
    <property type="component" value="Unassembled WGS sequence"/>
</dbReference>
<proteinExistence type="inferred from homology"/>
<dbReference type="OMA" id="MWEYPVA"/>
<evidence type="ECO:0000259" key="8">
    <source>
        <dbReference type="Pfam" id="PF00441"/>
    </source>
</evidence>
<dbReference type="Gene3D" id="1.10.540.10">
    <property type="entry name" value="Acyl-CoA dehydrogenase/oxidase, N-terminal domain"/>
    <property type="match status" value="1"/>
</dbReference>
<evidence type="ECO:0000256" key="2">
    <source>
        <dbReference type="ARBA" id="ARBA00009347"/>
    </source>
</evidence>
<dbReference type="PROSITE" id="PS00072">
    <property type="entry name" value="ACYL_COA_DH_1"/>
    <property type="match status" value="1"/>
</dbReference>
<dbReference type="PANTHER" id="PTHR43884:SF12">
    <property type="entry name" value="ISOVALERYL-COA DEHYDROGENASE, MITOCHONDRIAL-RELATED"/>
    <property type="match status" value="1"/>
</dbReference>
<dbReference type="InterPro" id="IPR006089">
    <property type="entry name" value="Acyl-CoA_DH_CS"/>
</dbReference>
<dbReference type="PROSITE" id="PS00073">
    <property type="entry name" value="ACYL_COA_DH_2"/>
    <property type="match status" value="1"/>
</dbReference>
<evidence type="ECO:0000313" key="11">
    <source>
        <dbReference type="EMBL" id="GAT15168.1"/>
    </source>
</evidence>
<gene>
    <name evidence="11" type="ORF">RMCT_2138</name>
</gene>
<dbReference type="InterPro" id="IPR009075">
    <property type="entry name" value="AcylCo_DH/oxidase_C"/>
</dbReference>
<dbReference type="GO" id="GO:0050660">
    <property type="term" value="F:flavin adenine dinucleotide binding"/>
    <property type="evidence" value="ECO:0007669"/>
    <property type="project" value="InterPro"/>
</dbReference>
<keyword evidence="5 7" id="KW-0560">Oxidoreductase</keyword>
<dbReference type="Pfam" id="PF02770">
    <property type="entry name" value="Acyl-CoA_dh_M"/>
    <property type="match status" value="1"/>
</dbReference>
<evidence type="ECO:0000256" key="4">
    <source>
        <dbReference type="ARBA" id="ARBA00022827"/>
    </source>
</evidence>
<organism evidence="11 12">
    <name type="scientific">Mycolicibacterium thermoresistibile</name>
    <name type="common">Mycobacterium thermoresistibile</name>
    <dbReference type="NCBI Taxonomy" id="1797"/>
    <lineage>
        <taxon>Bacteria</taxon>
        <taxon>Bacillati</taxon>
        <taxon>Actinomycetota</taxon>
        <taxon>Actinomycetes</taxon>
        <taxon>Mycobacteriales</taxon>
        <taxon>Mycobacteriaceae</taxon>
        <taxon>Mycolicibacterium</taxon>
    </lineage>
</organism>
<reference evidence="12" key="2">
    <citation type="submission" date="2016-02" db="EMBL/GenBank/DDBJ databases">
        <title>Draft genome sequence of five rapidly growing Mycobacterium species.</title>
        <authorList>
            <person name="Katahira K."/>
            <person name="Gotou Y."/>
            <person name="Iida K."/>
            <person name="Ogura Y."/>
            <person name="Hayashi T."/>
        </authorList>
    </citation>
    <scope>NUCLEOTIDE SEQUENCE [LARGE SCALE GENOMIC DNA]</scope>
    <source>
        <strain evidence="12">JCM6362</strain>
    </source>
</reference>
<name>A0A100XER4_MYCTH</name>
<dbReference type="EMBL" id="BCTB01000013">
    <property type="protein sequence ID" value="GAT15168.1"/>
    <property type="molecule type" value="Genomic_DNA"/>
</dbReference>
<dbReference type="AlphaFoldDB" id="A0A100XER4"/>
<dbReference type="InterPro" id="IPR009100">
    <property type="entry name" value="AcylCoA_DH/oxidase_NM_dom_sf"/>
</dbReference>
<feature type="domain" description="Acyl-CoA dehydrogenase/oxidase C-terminal" evidence="8">
    <location>
        <begin position="241"/>
        <end position="389"/>
    </location>
</feature>
<comment type="cofactor">
    <cofactor evidence="1 7">
        <name>FAD</name>
        <dbReference type="ChEBI" id="CHEBI:57692"/>
    </cofactor>
</comment>
<dbReference type="InterPro" id="IPR013786">
    <property type="entry name" value="AcylCoA_DH/ox_N"/>
</dbReference>
<keyword evidence="3 7" id="KW-0285">Flavoprotein</keyword>
<dbReference type="OrthoDB" id="8876745at2"/>
<dbReference type="RefSeq" id="WP_003927398.1">
    <property type="nucleotide sequence ID" value="NZ_BCTB01000013.1"/>
</dbReference>